<keyword evidence="1" id="KW-0472">Membrane</keyword>
<evidence type="ECO:0000313" key="2">
    <source>
        <dbReference type="EMBL" id="KAJ4829901.1"/>
    </source>
</evidence>
<evidence type="ECO:0000313" key="3">
    <source>
        <dbReference type="Proteomes" id="UP001141552"/>
    </source>
</evidence>
<dbReference type="Proteomes" id="UP001141552">
    <property type="component" value="Unassembled WGS sequence"/>
</dbReference>
<keyword evidence="3" id="KW-1185">Reference proteome</keyword>
<keyword evidence="1" id="KW-1133">Transmembrane helix</keyword>
<evidence type="ECO:0000256" key="1">
    <source>
        <dbReference type="SAM" id="Phobius"/>
    </source>
</evidence>
<comment type="caution">
    <text evidence="2">The sequence shown here is derived from an EMBL/GenBank/DDBJ whole genome shotgun (WGS) entry which is preliminary data.</text>
</comment>
<keyword evidence="1" id="KW-0812">Transmembrane</keyword>
<dbReference type="EMBL" id="JAKUCV010005783">
    <property type="protein sequence ID" value="KAJ4829901.1"/>
    <property type="molecule type" value="Genomic_DNA"/>
</dbReference>
<reference evidence="2" key="2">
    <citation type="journal article" date="2023" name="Plants (Basel)">
        <title>Annotation of the Turnera subulata (Passifloraceae) Draft Genome Reveals the S-Locus Evolved after the Divergence of Turneroideae from Passifloroideae in a Stepwise Manner.</title>
        <authorList>
            <person name="Henning P.M."/>
            <person name="Roalson E.H."/>
            <person name="Mir W."/>
            <person name="McCubbin A.G."/>
            <person name="Shore J.S."/>
        </authorList>
    </citation>
    <scope>NUCLEOTIDE SEQUENCE</scope>
    <source>
        <strain evidence="2">F60SS</strain>
    </source>
</reference>
<protein>
    <submittedName>
        <fullName evidence="2">Uncharacterized protein</fullName>
    </submittedName>
</protein>
<feature type="transmembrane region" description="Helical" evidence="1">
    <location>
        <begin position="21"/>
        <end position="39"/>
    </location>
</feature>
<dbReference type="AlphaFoldDB" id="A0A9Q0FEF3"/>
<proteinExistence type="predicted"/>
<accession>A0A9Q0FEF3</accession>
<reference evidence="2" key="1">
    <citation type="submission" date="2022-02" db="EMBL/GenBank/DDBJ databases">
        <authorList>
            <person name="Henning P.M."/>
            <person name="McCubbin A.G."/>
            <person name="Shore J.S."/>
        </authorList>
    </citation>
    <scope>NUCLEOTIDE SEQUENCE</scope>
    <source>
        <strain evidence="2">F60SS</strain>
        <tissue evidence="2">Leaves</tissue>
    </source>
</reference>
<name>A0A9Q0FEF3_9ROSI</name>
<organism evidence="2 3">
    <name type="scientific">Turnera subulata</name>
    <dbReference type="NCBI Taxonomy" id="218843"/>
    <lineage>
        <taxon>Eukaryota</taxon>
        <taxon>Viridiplantae</taxon>
        <taxon>Streptophyta</taxon>
        <taxon>Embryophyta</taxon>
        <taxon>Tracheophyta</taxon>
        <taxon>Spermatophyta</taxon>
        <taxon>Magnoliopsida</taxon>
        <taxon>eudicotyledons</taxon>
        <taxon>Gunneridae</taxon>
        <taxon>Pentapetalae</taxon>
        <taxon>rosids</taxon>
        <taxon>fabids</taxon>
        <taxon>Malpighiales</taxon>
        <taxon>Passifloraceae</taxon>
        <taxon>Turnera</taxon>
    </lineage>
</organism>
<sequence>MTYNSSNCYTTSFQLGSNQNVMGRTSLASFLIIFLMATYCTPIIEVNAREISDEVATPSVTDSFVSNPNGIYCRSNQDCYYQCRPRCQNYDCMGGRCFCNGC</sequence>
<gene>
    <name evidence="2" type="ORF">Tsubulata_042258</name>
</gene>